<dbReference type="PANTHER" id="PTHR30036">
    <property type="entry name" value="D-XYLOSE-BINDING PERIPLASMIC PROTEIN"/>
    <property type="match status" value="1"/>
</dbReference>
<dbReference type="InterPro" id="IPR025997">
    <property type="entry name" value="SBP_2_dom"/>
</dbReference>
<evidence type="ECO:0000256" key="2">
    <source>
        <dbReference type="SAM" id="SignalP"/>
    </source>
</evidence>
<feature type="signal peptide" evidence="2">
    <location>
        <begin position="1"/>
        <end position="20"/>
    </location>
</feature>
<keyword evidence="2" id="KW-0732">Signal</keyword>
<sequence>MKLSKWIGLSIATAVMFLAACGDGQESAGNVENSSGTYAIVAKSTGNPFNEKQIEGFKKAIEEQGYQVIEKTPDQPTAEQQINIIQELITQGVDGIAIAANDENALQPALKQAMDQGIAVTSFDSAVNQESRQAHVNQADPKAIAVAMMDAVLDLAEGEGQFAILSATSTATNQNTWIAGMEELMAEDEKYAGLELVKIAYGDDLRDKSTSETEALLQSFPDLRVIMSPSTVGIAAAAKVVQDKGVSDNIKVTGLGLPSEMAAYIDNDVCPYMYLWNPIDIGYMTGYLLTALAQEDISGSVGETFEAGDLGTKEITEAPDGGTESLLGEPFRFDSSNIDEWKEVY</sequence>
<reference evidence="4 5" key="1">
    <citation type="submission" date="2018-08" db="EMBL/GenBank/DDBJ databases">
        <title>A genome reference for cultivated species of the human gut microbiota.</title>
        <authorList>
            <person name="Zou Y."/>
            <person name="Xue W."/>
            <person name="Luo G."/>
        </authorList>
    </citation>
    <scope>NUCLEOTIDE SEQUENCE [LARGE SCALE GENOMIC DNA]</scope>
    <source>
        <strain evidence="4 5">AF48-16</strain>
    </source>
</reference>
<comment type="subcellular location">
    <subcellularLocation>
        <location evidence="1">Cell envelope</location>
    </subcellularLocation>
</comment>
<proteinExistence type="predicted"/>
<feature type="domain" description="Periplasmic binding protein" evidence="3">
    <location>
        <begin position="39"/>
        <end position="294"/>
    </location>
</feature>
<dbReference type="GO" id="GO:0030288">
    <property type="term" value="C:outer membrane-bounded periplasmic space"/>
    <property type="evidence" value="ECO:0007669"/>
    <property type="project" value="TreeGrafter"/>
</dbReference>
<dbReference type="Gene3D" id="3.40.50.2300">
    <property type="match status" value="2"/>
</dbReference>
<protein>
    <submittedName>
        <fullName evidence="4">Autoinducer 2 ABC transporter substrate-binding protein</fullName>
    </submittedName>
</protein>
<dbReference type="PANTHER" id="PTHR30036:SF8">
    <property type="entry name" value="ABC-TYPE SUGAR TRANSPORT SYSTEM PERIPLASMIC COMPONENT-LIKE PROTEIN"/>
    <property type="match status" value="1"/>
</dbReference>
<feature type="chain" id="PRO_5038591229" evidence="2">
    <location>
        <begin position="21"/>
        <end position="345"/>
    </location>
</feature>
<evidence type="ECO:0000259" key="3">
    <source>
        <dbReference type="Pfam" id="PF13407"/>
    </source>
</evidence>
<dbReference type="Pfam" id="PF13407">
    <property type="entry name" value="Peripla_BP_4"/>
    <property type="match status" value="1"/>
</dbReference>
<dbReference type="SUPFAM" id="SSF53822">
    <property type="entry name" value="Periplasmic binding protein-like I"/>
    <property type="match status" value="1"/>
</dbReference>
<dbReference type="EMBL" id="QRMZ01000001">
    <property type="protein sequence ID" value="RHK08353.1"/>
    <property type="molecule type" value="Genomic_DNA"/>
</dbReference>
<gene>
    <name evidence="4" type="ORF">DW084_01465</name>
</gene>
<dbReference type="PROSITE" id="PS51257">
    <property type="entry name" value="PROKAR_LIPOPROTEIN"/>
    <property type="match status" value="1"/>
</dbReference>
<dbReference type="Proteomes" id="UP000286288">
    <property type="component" value="Unassembled WGS sequence"/>
</dbReference>
<evidence type="ECO:0000256" key="1">
    <source>
        <dbReference type="ARBA" id="ARBA00004196"/>
    </source>
</evidence>
<evidence type="ECO:0000313" key="4">
    <source>
        <dbReference type="EMBL" id="RHK08353.1"/>
    </source>
</evidence>
<comment type="caution">
    <text evidence="4">The sequence shown here is derived from an EMBL/GenBank/DDBJ whole genome shotgun (WGS) entry which is preliminary data.</text>
</comment>
<evidence type="ECO:0000313" key="5">
    <source>
        <dbReference type="Proteomes" id="UP000286288"/>
    </source>
</evidence>
<name>A0A415EYJ2_ENTCA</name>
<dbReference type="InterPro" id="IPR028082">
    <property type="entry name" value="Peripla_BP_I"/>
</dbReference>
<dbReference type="InterPro" id="IPR050555">
    <property type="entry name" value="Bact_Solute-Bind_Prot2"/>
</dbReference>
<dbReference type="CDD" id="cd20000">
    <property type="entry name" value="PBP1_ABC_rhamnose"/>
    <property type="match status" value="1"/>
</dbReference>
<dbReference type="AlphaFoldDB" id="A0A415EYJ2"/>
<organism evidence="4 5">
    <name type="scientific">Enterococcus casseliflavus</name>
    <name type="common">Enterococcus flavescens</name>
    <dbReference type="NCBI Taxonomy" id="37734"/>
    <lineage>
        <taxon>Bacteria</taxon>
        <taxon>Bacillati</taxon>
        <taxon>Bacillota</taxon>
        <taxon>Bacilli</taxon>
        <taxon>Lactobacillales</taxon>
        <taxon>Enterococcaceae</taxon>
        <taxon>Enterococcus</taxon>
    </lineage>
</organism>
<accession>A0A415EYJ2</accession>
<dbReference type="GO" id="GO:0030246">
    <property type="term" value="F:carbohydrate binding"/>
    <property type="evidence" value="ECO:0007669"/>
    <property type="project" value="TreeGrafter"/>
</dbReference>